<dbReference type="OrthoDB" id="4380123at2"/>
<name>A0A4V3D7W7_9GAMM</name>
<sequence length="257" mass="28684">MCLIVFSYQPDSETPLVLLAHRDEFTARPTARLHWWADQGDILGGRDLMAQGSWLAVHRNGRLAAVTNVRRGAIVTDKRSRGEWIARHLLGHGSAQMTAEQTRNADEYGGFNALFGHWQNGRLQLAYGSNRYQPQTISPGLYGLSNGHFDEPWPKVRQAKAVLAALLAQNAPHPDWLAALKLTGTAPDDELPDTGIGLVKERWLSPVQIIGEQYGTRAASYLAYRADGRVEMLEQTLLPEQNGRIAHYAYESFNIRT</sequence>
<accession>A0A4V3D7W7</accession>
<proteinExistence type="predicted"/>
<dbReference type="RefSeq" id="WP_133588946.1">
    <property type="nucleotide sequence ID" value="NZ_CP037953.1"/>
</dbReference>
<evidence type="ECO:0000313" key="1">
    <source>
        <dbReference type="EMBL" id="TDQ49397.1"/>
    </source>
</evidence>
<dbReference type="EMBL" id="SNYM01000004">
    <property type="protein sequence ID" value="TDQ49397.1"/>
    <property type="molecule type" value="Genomic_DNA"/>
</dbReference>
<protein>
    <submittedName>
        <fullName evidence="1">Uncharacterized protein with NRDE domain</fullName>
    </submittedName>
</protein>
<dbReference type="Pfam" id="PF05742">
    <property type="entry name" value="TANGO2"/>
    <property type="match status" value="1"/>
</dbReference>
<dbReference type="AlphaFoldDB" id="A0A4V3D7W7"/>
<comment type="caution">
    <text evidence="1">The sequence shown here is derived from an EMBL/GenBank/DDBJ whole genome shotgun (WGS) entry which is preliminary data.</text>
</comment>
<gene>
    <name evidence="1" type="ORF">EV696_104101</name>
</gene>
<reference evidence="1 2" key="1">
    <citation type="submission" date="2019-03" db="EMBL/GenBank/DDBJ databases">
        <title>Genomic Encyclopedia of Type Strains, Phase IV (KMG-IV): sequencing the most valuable type-strain genomes for metagenomic binning, comparative biology and taxonomic classification.</title>
        <authorList>
            <person name="Goeker M."/>
        </authorList>
    </citation>
    <scope>NUCLEOTIDE SEQUENCE [LARGE SCALE GENOMIC DNA]</scope>
    <source>
        <strain evidence="1 2">DSM 103792</strain>
    </source>
</reference>
<dbReference type="InterPro" id="IPR008551">
    <property type="entry name" value="TANGO2"/>
</dbReference>
<dbReference type="PANTHER" id="PTHR17985:SF8">
    <property type="entry name" value="TRANSPORT AND GOLGI ORGANIZATION PROTEIN 2 HOMOLOG"/>
    <property type="match status" value="1"/>
</dbReference>
<evidence type="ECO:0000313" key="2">
    <source>
        <dbReference type="Proteomes" id="UP000295375"/>
    </source>
</evidence>
<dbReference type="PANTHER" id="PTHR17985">
    <property type="entry name" value="SER/THR-RICH PROTEIN T10 IN DGCR REGION"/>
    <property type="match status" value="1"/>
</dbReference>
<keyword evidence="2" id="KW-1185">Reference proteome</keyword>
<organism evidence="1 2">
    <name type="scientific">Permianibacter aggregans</name>
    <dbReference type="NCBI Taxonomy" id="1510150"/>
    <lineage>
        <taxon>Bacteria</taxon>
        <taxon>Pseudomonadati</taxon>
        <taxon>Pseudomonadota</taxon>
        <taxon>Gammaproteobacteria</taxon>
        <taxon>Pseudomonadales</taxon>
        <taxon>Pseudomonadaceae</taxon>
        <taxon>Permianibacter</taxon>
    </lineage>
</organism>
<dbReference type="Proteomes" id="UP000295375">
    <property type="component" value="Unassembled WGS sequence"/>
</dbReference>